<feature type="compositionally biased region" description="Basic and acidic residues" evidence="1">
    <location>
        <begin position="222"/>
        <end position="231"/>
    </location>
</feature>
<dbReference type="SUPFAM" id="SSF56317">
    <property type="entry name" value="Carbon-nitrogen hydrolase"/>
    <property type="match status" value="1"/>
</dbReference>
<evidence type="ECO:0000256" key="1">
    <source>
        <dbReference type="SAM" id="MobiDB-lite"/>
    </source>
</evidence>
<dbReference type="AlphaFoldDB" id="A0A1G4KCL7"/>
<dbReference type="InterPro" id="IPR036526">
    <property type="entry name" value="C-N_Hydrolase_sf"/>
</dbReference>
<reference evidence="4" key="1">
    <citation type="submission" date="2016-03" db="EMBL/GenBank/DDBJ databases">
        <authorList>
            <person name="Devillers Hugo."/>
        </authorList>
    </citation>
    <scope>NUCLEOTIDE SEQUENCE [LARGE SCALE GENOMIC DNA]</scope>
</reference>
<evidence type="ECO:0000313" key="3">
    <source>
        <dbReference type="EMBL" id="SCV02121.1"/>
    </source>
</evidence>
<keyword evidence="4" id="KW-1185">Reference proteome</keyword>
<name>A0A1G4KCL7_9SACH</name>
<dbReference type="Proteomes" id="UP000189911">
    <property type="component" value="Chromosome F"/>
</dbReference>
<dbReference type="InterPro" id="IPR003010">
    <property type="entry name" value="C-N_Hydrolase"/>
</dbReference>
<dbReference type="OrthoDB" id="201515at2759"/>
<dbReference type="EMBL" id="LT598452">
    <property type="protein sequence ID" value="SCV02121.1"/>
    <property type="molecule type" value="Genomic_DNA"/>
</dbReference>
<organism evidence="3 4">
    <name type="scientific">Lachancea nothofagi CBS 11611</name>
    <dbReference type="NCBI Taxonomy" id="1266666"/>
    <lineage>
        <taxon>Eukaryota</taxon>
        <taxon>Fungi</taxon>
        <taxon>Dikarya</taxon>
        <taxon>Ascomycota</taxon>
        <taxon>Saccharomycotina</taxon>
        <taxon>Saccharomycetes</taxon>
        <taxon>Saccharomycetales</taxon>
        <taxon>Saccharomycetaceae</taxon>
        <taxon>Lachancea</taxon>
    </lineage>
</organism>
<dbReference type="Pfam" id="PF00795">
    <property type="entry name" value="CN_hydrolase"/>
    <property type="match status" value="1"/>
</dbReference>
<dbReference type="GO" id="GO:0008418">
    <property type="term" value="F:protein-N-terminal asparagine amidohydrolase activity"/>
    <property type="evidence" value="ECO:0007669"/>
    <property type="project" value="InterPro"/>
</dbReference>
<proteinExistence type="predicted"/>
<dbReference type="Gene3D" id="3.60.110.10">
    <property type="entry name" value="Carbon-nitrogen hydrolase"/>
    <property type="match status" value="1"/>
</dbReference>
<sequence length="429" mass="48637">MSQSLKRLKVKLRIAVVQLNPRIGHVDQTLARINSIVSRIERYRPDIVVFPEFALSGYSFHSRSHIEPYLSQPTNGPAWDICQRISKRLSCITVMGYPEIVRESSQKAYNSAIVVNANGELVFNYRKAFLYYTEEEWGCSENPAGFQTFDLPFYQKACDSDGRLYDVSLKSAIGICMDLSPYKFQAPFYDFEFSSFHSEHSTELILFPMAWLHSISATRESKNPEQQKKEIAQSQQSLGFQSHGSQGEYQLDILLNDGTCIKESPSAVTCDLPDVQVKSAFSHPAEPDLTNVDYWILRFMPLLAYRQRKNWFSGGLLATVLKKFQEIRTTYMGASLEKPWSFEHKNTVAVMCNRCGVEDGTTVYAGSSSVFKFNGKYGNFEEELDSSNRSVEVLGSLGKGYEGVLLRDVEIEVLREVDDKAIAIVPERT</sequence>
<dbReference type="GO" id="GO:0030163">
    <property type="term" value="P:protein catabolic process"/>
    <property type="evidence" value="ECO:0007669"/>
    <property type="project" value="TreeGrafter"/>
</dbReference>
<evidence type="ECO:0000259" key="2">
    <source>
        <dbReference type="PROSITE" id="PS50263"/>
    </source>
</evidence>
<dbReference type="PANTHER" id="PTHR11750">
    <property type="entry name" value="PROTEIN N-TERMINAL AMIDASE"/>
    <property type="match status" value="1"/>
</dbReference>
<dbReference type="PANTHER" id="PTHR11750:SF26">
    <property type="entry name" value="PROTEIN N-TERMINAL AMIDASE"/>
    <property type="match status" value="1"/>
</dbReference>
<dbReference type="PROSITE" id="PS50263">
    <property type="entry name" value="CN_HYDROLASE"/>
    <property type="match status" value="1"/>
</dbReference>
<feature type="region of interest" description="Disordered" evidence="1">
    <location>
        <begin position="222"/>
        <end position="243"/>
    </location>
</feature>
<gene>
    <name evidence="3" type="ORF">LANO_0F15368G</name>
</gene>
<accession>A0A1G4KCL7</accession>
<evidence type="ECO:0000313" key="4">
    <source>
        <dbReference type="Proteomes" id="UP000189911"/>
    </source>
</evidence>
<protein>
    <submittedName>
        <fullName evidence="3">LANO_0F15368g1_1</fullName>
    </submittedName>
</protein>
<feature type="compositionally biased region" description="Polar residues" evidence="1">
    <location>
        <begin position="232"/>
        <end position="243"/>
    </location>
</feature>
<feature type="domain" description="CN hydrolase" evidence="2">
    <location>
        <begin position="12"/>
        <end position="413"/>
    </location>
</feature>
<dbReference type="GO" id="GO:0070773">
    <property type="term" value="F:protein-N-terminal glutamine amidohydrolase activity"/>
    <property type="evidence" value="ECO:0007669"/>
    <property type="project" value="InterPro"/>
</dbReference>
<dbReference type="CDD" id="cd07566">
    <property type="entry name" value="ScNTA1_like"/>
    <property type="match status" value="1"/>
</dbReference>
<dbReference type="InterPro" id="IPR039703">
    <property type="entry name" value="Nta1"/>
</dbReference>